<dbReference type="EMBL" id="SJTG01000004">
    <property type="protein sequence ID" value="TCI08443.1"/>
    <property type="molecule type" value="Genomic_DNA"/>
</dbReference>
<comment type="caution">
    <text evidence="2">The sequence shown here is derived from an EMBL/GenBank/DDBJ whole genome shotgun (WGS) entry which is preliminary data.</text>
</comment>
<name>A0A4R0YRE7_9GAMM</name>
<sequence>MPAFEGLRVLRIHVQRWPDSSIPEIVNTICRTNPSAASYDFEAAVELHEFVPSDAPSSGMDFYRTCLAAILLRELPEWAKLITLGRGRFIKRLSSDEYRDIRSIFRQAHLLDDPPSSNDVDWWDGVQTHVRRKGDDERMRRARLAEQLSIAHEASRLCGLGIDKAPQWMAIEDNTAGYDVLSFNPGEFGPLNRLIEVKSTVASPLRFYLTRNEWDNAVKFGDAYIFHVWDLQQDPAVLYEMKVAEVAPHVPQDKERGQWKTAQIPVGKPSAAAKTLPALTVNP</sequence>
<reference evidence="2 3" key="1">
    <citation type="submission" date="2019-02" db="EMBL/GenBank/DDBJ databases">
        <title>Dyella amyloliquefaciens sp. nov., isolated from forest soil.</title>
        <authorList>
            <person name="Gao Z.-H."/>
            <person name="Qiu L.-H."/>
        </authorList>
    </citation>
    <scope>NUCLEOTIDE SEQUENCE [LARGE SCALE GENOMIC DNA]</scope>
    <source>
        <strain evidence="2 3">KACC 12747</strain>
    </source>
</reference>
<dbReference type="AlphaFoldDB" id="A0A4R0YRE7"/>
<dbReference type="Pfam" id="PF13020">
    <property type="entry name" value="NOV_C"/>
    <property type="match status" value="1"/>
</dbReference>
<protein>
    <submittedName>
        <fullName evidence="2">DUF3883 domain-containing protein</fullName>
    </submittedName>
</protein>
<evidence type="ECO:0000313" key="3">
    <source>
        <dbReference type="Proteomes" id="UP000291822"/>
    </source>
</evidence>
<organism evidence="2 3">
    <name type="scientific">Dyella soli</name>
    <dbReference type="NCBI Taxonomy" id="522319"/>
    <lineage>
        <taxon>Bacteria</taxon>
        <taxon>Pseudomonadati</taxon>
        <taxon>Pseudomonadota</taxon>
        <taxon>Gammaproteobacteria</taxon>
        <taxon>Lysobacterales</taxon>
        <taxon>Rhodanobacteraceae</taxon>
        <taxon>Dyella</taxon>
    </lineage>
</organism>
<keyword evidence="3" id="KW-1185">Reference proteome</keyword>
<dbReference type="RefSeq" id="WP_131151616.1">
    <property type="nucleotide sequence ID" value="NZ_SJTG01000004.1"/>
</dbReference>
<dbReference type="Proteomes" id="UP000291822">
    <property type="component" value="Unassembled WGS sequence"/>
</dbReference>
<evidence type="ECO:0000313" key="2">
    <source>
        <dbReference type="EMBL" id="TCI08443.1"/>
    </source>
</evidence>
<accession>A0A4R0YRE7</accession>
<gene>
    <name evidence="2" type="ORF">EZM97_27870</name>
</gene>
<feature type="domain" description="Protein NO VEIN C-terminal" evidence="1">
    <location>
        <begin position="146"/>
        <end position="238"/>
    </location>
</feature>
<evidence type="ECO:0000259" key="1">
    <source>
        <dbReference type="Pfam" id="PF13020"/>
    </source>
</evidence>
<proteinExistence type="predicted"/>
<dbReference type="InterPro" id="IPR024975">
    <property type="entry name" value="NOV_C"/>
</dbReference>